<sequence>MVLCLGDGLLVLILRSGISWHFTCPNLKPQGFKYKSGQYMFVDYEVVCSFKWSIKDQDFGGMCCAVLTVKELNSTVVTVATLQIFGSEIDEIPLVVAPCTSDNQGLNYFQSLFTCIERLLGFLNVKNIVLPSTEESKSIWTNKFGFKKISPDQCEREYHVSCLKVHKMADLKKQQEKCPDNVTGFDVIWRLLSGKMASLENKLLLSKAMTIPYECWSISSYDYNHLMKEYALVKTNEVLVVVYHA</sequence>
<accession>A0A835HET4</accession>
<organism evidence="3 4">
    <name type="scientific">Coptis chinensis</name>
    <dbReference type="NCBI Taxonomy" id="261450"/>
    <lineage>
        <taxon>Eukaryota</taxon>
        <taxon>Viridiplantae</taxon>
        <taxon>Streptophyta</taxon>
        <taxon>Embryophyta</taxon>
        <taxon>Tracheophyta</taxon>
        <taxon>Spermatophyta</taxon>
        <taxon>Magnoliopsida</taxon>
        <taxon>Ranunculales</taxon>
        <taxon>Ranunculaceae</taxon>
        <taxon>Coptidoideae</taxon>
        <taxon>Coptis</taxon>
    </lineage>
</organism>
<dbReference type="AlphaFoldDB" id="A0A835HET4"/>
<proteinExistence type="predicted"/>
<feature type="domain" description="Increased DNA methylation 1 C-terminal" evidence="2">
    <location>
        <begin position="45"/>
        <end position="173"/>
    </location>
</feature>
<dbReference type="GO" id="GO:0000977">
    <property type="term" value="F:RNA polymerase II transcription regulatory region sequence-specific DNA binding"/>
    <property type="evidence" value="ECO:0007669"/>
    <property type="project" value="TreeGrafter"/>
</dbReference>
<evidence type="ECO:0000259" key="2">
    <source>
        <dbReference type="Pfam" id="PF23209"/>
    </source>
</evidence>
<dbReference type="GO" id="GO:0003682">
    <property type="term" value="F:chromatin binding"/>
    <property type="evidence" value="ECO:0007669"/>
    <property type="project" value="TreeGrafter"/>
</dbReference>
<dbReference type="PANTHER" id="PTHR47025">
    <property type="entry name" value="AUTOIMMUNE REGULATOR"/>
    <property type="match status" value="1"/>
</dbReference>
<evidence type="ECO:0000313" key="4">
    <source>
        <dbReference type="Proteomes" id="UP000631114"/>
    </source>
</evidence>
<evidence type="ECO:0000256" key="1">
    <source>
        <dbReference type="SAM" id="SignalP"/>
    </source>
</evidence>
<feature type="signal peptide" evidence="1">
    <location>
        <begin position="1"/>
        <end position="19"/>
    </location>
</feature>
<keyword evidence="1" id="KW-0732">Signal</keyword>
<dbReference type="EMBL" id="JADFTS010000007">
    <property type="protein sequence ID" value="KAF9598034.1"/>
    <property type="molecule type" value="Genomic_DNA"/>
</dbReference>
<protein>
    <recommendedName>
        <fullName evidence="2">Increased DNA methylation 1 C-terminal domain-containing protein</fullName>
    </recommendedName>
</protein>
<keyword evidence="4" id="KW-1185">Reference proteome</keyword>
<name>A0A835HET4_9MAGN</name>
<evidence type="ECO:0000313" key="3">
    <source>
        <dbReference type="EMBL" id="KAF9598034.1"/>
    </source>
</evidence>
<dbReference type="GO" id="GO:0042393">
    <property type="term" value="F:histone binding"/>
    <property type="evidence" value="ECO:0007669"/>
    <property type="project" value="TreeGrafter"/>
</dbReference>
<dbReference type="Proteomes" id="UP000631114">
    <property type="component" value="Unassembled WGS sequence"/>
</dbReference>
<dbReference type="Pfam" id="PF23209">
    <property type="entry name" value="IDM1_C"/>
    <property type="match status" value="1"/>
</dbReference>
<gene>
    <name evidence="3" type="ORF">IFM89_023781</name>
</gene>
<reference evidence="3 4" key="1">
    <citation type="submission" date="2020-10" db="EMBL/GenBank/DDBJ databases">
        <title>The Coptis chinensis genome and diversification of protoberbering-type alkaloids.</title>
        <authorList>
            <person name="Wang B."/>
            <person name="Shu S."/>
            <person name="Song C."/>
            <person name="Liu Y."/>
        </authorList>
    </citation>
    <scope>NUCLEOTIDE SEQUENCE [LARGE SCALE GENOMIC DNA]</scope>
    <source>
        <strain evidence="3">HL-2020</strain>
        <tissue evidence="3">Leaf</tissue>
    </source>
</reference>
<dbReference type="PANTHER" id="PTHR47025:SF2">
    <property type="entry name" value="AUTOIMMUNE REGULATOR"/>
    <property type="match status" value="1"/>
</dbReference>
<dbReference type="GO" id="GO:0045944">
    <property type="term" value="P:positive regulation of transcription by RNA polymerase II"/>
    <property type="evidence" value="ECO:0007669"/>
    <property type="project" value="TreeGrafter"/>
</dbReference>
<dbReference type="InterPro" id="IPR056511">
    <property type="entry name" value="IDM1_C"/>
</dbReference>
<comment type="caution">
    <text evidence="3">The sequence shown here is derived from an EMBL/GenBank/DDBJ whole genome shotgun (WGS) entry which is preliminary data.</text>
</comment>
<dbReference type="OrthoDB" id="1903104at2759"/>
<feature type="chain" id="PRO_5032714795" description="Increased DNA methylation 1 C-terminal domain-containing protein" evidence="1">
    <location>
        <begin position="20"/>
        <end position="245"/>
    </location>
</feature>
<dbReference type="GO" id="GO:0005634">
    <property type="term" value="C:nucleus"/>
    <property type="evidence" value="ECO:0007669"/>
    <property type="project" value="TreeGrafter"/>
</dbReference>